<dbReference type="GeneID" id="3863923"/>
<feature type="transmembrane region" description="Helical" evidence="1">
    <location>
        <begin position="255"/>
        <end position="272"/>
    </location>
</feature>
<name>Q4UHY7_THEAN</name>
<reference evidence="2 3" key="1">
    <citation type="journal article" date="2005" name="Science">
        <title>Genome of the host-cell transforming parasite Theileria annulata compared with T. parva.</title>
        <authorList>
            <person name="Pain A."/>
            <person name="Renauld H."/>
            <person name="Berriman M."/>
            <person name="Murphy L."/>
            <person name="Yeats C.A."/>
            <person name="Weir W."/>
            <person name="Kerhornou A."/>
            <person name="Aslett M."/>
            <person name="Bishop R."/>
            <person name="Bouchier C."/>
            <person name="Cochet M."/>
            <person name="Coulson R.M.R."/>
            <person name="Cronin A."/>
            <person name="de Villiers E.P."/>
            <person name="Fraser A."/>
            <person name="Fosker N."/>
            <person name="Gardner M."/>
            <person name="Goble A."/>
            <person name="Griffiths-Jones S."/>
            <person name="Harris D.E."/>
            <person name="Katzer F."/>
            <person name="Larke N."/>
            <person name="Lord A."/>
            <person name="Maser P."/>
            <person name="McKellar S."/>
            <person name="Mooney P."/>
            <person name="Morton F."/>
            <person name="Nene V."/>
            <person name="O'Neil S."/>
            <person name="Price C."/>
            <person name="Quail M.A."/>
            <person name="Rabbinowitsch E."/>
            <person name="Rawlings N.D."/>
            <person name="Rutter S."/>
            <person name="Saunders D."/>
            <person name="Seeger K."/>
            <person name="Shah T."/>
            <person name="Squares R."/>
            <person name="Squares S."/>
            <person name="Tivey A."/>
            <person name="Walker A.R."/>
            <person name="Woodward J."/>
            <person name="Dobbelaere D.A.E."/>
            <person name="Langsley G."/>
            <person name="Rajandream M.A."/>
            <person name="McKeever D."/>
            <person name="Shiels B."/>
            <person name="Tait A."/>
            <person name="Barrell B.G."/>
            <person name="Hall N."/>
        </authorList>
    </citation>
    <scope>NUCLEOTIDE SEQUENCE [LARGE SCALE GENOMIC DNA]</scope>
    <source>
        <strain evidence="3">Ankara</strain>
    </source>
</reference>
<keyword evidence="3" id="KW-1185">Reference proteome</keyword>
<sequence length="273" mass="31051">MNVALTNLIVLSINSMDKGGFIVHYNVLAKIGHVVGPLLNILVTFLPPIKRRLFYFNALPYENLEYLYISISVFCILRIYASFALRNARRPNVIPSKIKEDFPDRNIGTYFRDESVNYSSGRYSYLPWIVFSTNILTTLGSGLSISIMGIYMIEEFKIDFMKLWISSLMIPIFTTILLFILNSYQKRHGKLVTIFISKLIALLASFQNAPGPLKTSIVLQCSNLKSASYWLSSEYLSRIIMAGMTMLGGHIHMEYGFKYCFVLTGTLCVIILL</sequence>
<dbReference type="VEuPathDB" id="PiroplasmaDB:TA05715"/>
<dbReference type="PANTHER" id="PTHR23525:SF1">
    <property type="entry name" value="NODULIN-LIKE DOMAIN-CONTAINING PROTEIN"/>
    <property type="match status" value="1"/>
</dbReference>
<evidence type="ECO:0000256" key="1">
    <source>
        <dbReference type="SAM" id="Phobius"/>
    </source>
</evidence>
<keyword evidence="1" id="KW-0472">Membrane</keyword>
<proteinExistence type="predicted"/>
<dbReference type="RefSeq" id="XP_953979.1">
    <property type="nucleotide sequence ID" value="XM_948886.1"/>
</dbReference>
<feature type="transmembrane region" description="Helical" evidence="1">
    <location>
        <begin position="163"/>
        <end position="184"/>
    </location>
</feature>
<protein>
    <submittedName>
        <fullName evidence="2">Uncharacterized protein</fullName>
    </submittedName>
</protein>
<dbReference type="EMBL" id="CR940347">
    <property type="protein sequence ID" value="CAI73302.1"/>
    <property type="molecule type" value="Genomic_DNA"/>
</dbReference>
<feature type="transmembrane region" description="Helical" evidence="1">
    <location>
        <begin position="66"/>
        <end position="85"/>
    </location>
</feature>
<dbReference type="InterPro" id="IPR036259">
    <property type="entry name" value="MFS_trans_sf"/>
</dbReference>
<dbReference type="eggNOG" id="ENOG502TN4E">
    <property type="taxonomic scope" value="Eukaryota"/>
</dbReference>
<feature type="transmembrane region" description="Helical" evidence="1">
    <location>
        <begin position="191"/>
        <end position="209"/>
    </location>
</feature>
<feature type="transmembrane region" description="Helical" evidence="1">
    <location>
        <begin position="125"/>
        <end position="151"/>
    </location>
</feature>
<dbReference type="Proteomes" id="UP000001950">
    <property type="component" value="Chromosome 1"/>
</dbReference>
<dbReference type="SUPFAM" id="SSF103473">
    <property type="entry name" value="MFS general substrate transporter"/>
    <property type="match status" value="1"/>
</dbReference>
<accession>Q4UHY7</accession>
<dbReference type="PANTHER" id="PTHR23525">
    <property type="entry name" value="TRANSPORTER, PUTATIVE-RELATED"/>
    <property type="match status" value="1"/>
</dbReference>
<dbReference type="OrthoDB" id="360814at2759"/>
<dbReference type="KEGG" id="tan:TA05715"/>
<evidence type="ECO:0000313" key="3">
    <source>
        <dbReference type="Proteomes" id="UP000001950"/>
    </source>
</evidence>
<evidence type="ECO:0000313" key="2">
    <source>
        <dbReference type="EMBL" id="CAI73302.1"/>
    </source>
</evidence>
<keyword evidence="1" id="KW-0812">Transmembrane</keyword>
<dbReference type="AlphaFoldDB" id="Q4UHY7"/>
<dbReference type="InParanoid" id="Q4UHY7"/>
<organism evidence="2 3">
    <name type="scientific">Theileria annulata</name>
    <dbReference type="NCBI Taxonomy" id="5874"/>
    <lineage>
        <taxon>Eukaryota</taxon>
        <taxon>Sar</taxon>
        <taxon>Alveolata</taxon>
        <taxon>Apicomplexa</taxon>
        <taxon>Aconoidasida</taxon>
        <taxon>Piroplasmida</taxon>
        <taxon>Theileriidae</taxon>
        <taxon>Theileria</taxon>
    </lineage>
</organism>
<feature type="transmembrane region" description="Helical" evidence="1">
    <location>
        <begin position="21"/>
        <end position="46"/>
    </location>
</feature>
<keyword evidence="1" id="KW-1133">Transmembrane helix</keyword>
<gene>
    <name evidence="2" type="ORF">TA05715</name>
</gene>